<sequence>MDKEQNRWAVHKITQIESPVYRSKFFAAFAQELADAQIRKERRVTSMYFCLWYFRMPPPYM</sequence>
<organism evidence="1 2">
    <name type="scientific">Zymoseptoria tritici (strain CBS 115943 / IPO323)</name>
    <name type="common">Speckled leaf blotch fungus</name>
    <name type="synonym">Septoria tritici</name>
    <dbReference type="NCBI Taxonomy" id="336722"/>
    <lineage>
        <taxon>Eukaryota</taxon>
        <taxon>Fungi</taxon>
        <taxon>Dikarya</taxon>
        <taxon>Ascomycota</taxon>
        <taxon>Pezizomycotina</taxon>
        <taxon>Dothideomycetes</taxon>
        <taxon>Dothideomycetidae</taxon>
        <taxon>Mycosphaerellales</taxon>
        <taxon>Mycosphaerellaceae</taxon>
        <taxon>Zymoseptoria</taxon>
    </lineage>
</organism>
<protein>
    <submittedName>
        <fullName evidence="1">Uncharacterized protein</fullName>
    </submittedName>
</protein>
<dbReference type="GeneID" id="13396816"/>
<keyword evidence="2" id="KW-1185">Reference proteome</keyword>
<dbReference type="AlphaFoldDB" id="F9XC26"/>
<dbReference type="EMBL" id="CM001200">
    <property type="protein sequence ID" value="EGP87470.1"/>
    <property type="molecule type" value="Genomic_DNA"/>
</dbReference>
<dbReference type="OrthoDB" id="508119at2759"/>
<evidence type="ECO:0000313" key="2">
    <source>
        <dbReference type="Proteomes" id="UP000008062"/>
    </source>
</evidence>
<dbReference type="KEGG" id="ztr:MYCGRDRAFT_86229"/>
<dbReference type="Proteomes" id="UP000008062">
    <property type="component" value="Chromosome 5"/>
</dbReference>
<proteinExistence type="predicted"/>
<dbReference type="eggNOG" id="ENOG502SK0R">
    <property type="taxonomic scope" value="Eukaryota"/>
</dbReference>
<evidence type="ECO:0000313" key="1">
    <source>
        <dbReference type="EMBL" id="EGP87470.1"/>
    </source>
</evidence>
<reference evidence="1 2" key="1">
    <citation type="journal article" date="2011" name="PLoS Genet.">
        <title>Finished genome of the fungal wheat pathogen Mycosphaerella graminicola reveals dispensome structure, chromosome plasticity, and stealth pathogenesis.</title>
        <authorList>
            <person name="Goodwin S.B."/>
            <person name="Ben M'barek S."/>
            <person name="Dhillon B."/>
            <person name="Wittenberg A.H.J."/>
            <person name="Crane C.F."/>
            <person name="Hane J.K."/>
            <person name="Foster A.J."/>
            <person name="Van der Lee T.A.J."/>
            <person name="Grimwood J."/>
            <person name="Aerts A."/>
            <person name="Antoniw J."/>
            <person name="Bailey A."/>
            <person name="Bluhm B."/>
            <person name="Bowler J."/>
            <person name="Bristow J."/>
            <person name="van der Burgt A."/>
            <person name="Canto-Canche B."/>
            <person name="Churchill A.C.L."/>
            <person name="Conde-Ferraez L."/>
            <person name="Cools H.J."/>
            <person name="Coutinho P.M."/>
            <person name="Csukai M."/>
            <person name="Dehal P."/>
            <person name="De Wit P."/>
            <person name="Donzelli B."/>
            <person name="van de Geest H.C."/>
            <person name="van Ham R.C.H.J."/>
            <person name="Hammond-Kosack K.E."/>
            <person name="Henrissat B."/>
            <person name="Kilian A."/>
            <person name="Kobayashi A.K."/>
            <person name="Koopmann E."/>
            <person name="Kourmpetis Y."/>
            <person name="Kuzniar A."/>
            <person name="Lindquist E."/>
            <person name="Lombard V."/>
            <person name="Maliepaard C."/>
            <person name="Martins N."/>
            <person name="Mehrabi R."/>
            <person name="Nap J.P.H."/>
            <person name="Ponomarenko A."/>
            <person name="Rudd J.J."/>
            <person name="Salamov A."/>
            <person name="Schmutz J."/>
            <person name="Schouten H.J."/>
            <person name="Shapiro H."/>
            <person name="Stergiopoulos I."/>
            <person name="Torriani S.F.F."/>
            <person name="Tu H."/>
            <person name="de Vries R.P."/>
            <person name="Waalwijk C."/>
            <person name="Ware S.B."/>
            <person name="Wiebenga A."/>
            <person name="Zwiers L.-H."/>
            <person name="Oliver R.P."/>
            <person name="Grigoriev I.V."/>
            <person name="Kema G.H.J."/>
        </authorList>
    </citation>
    <scope>NUCLEOTIDE SEQUENCE [LARGE SCALE GENOMIC DNA]</scope>
    <source>
        <strain evidence="2">CBS 115943 / IPO323</strain>
    </source>
</reference>
<accession>F9XC26</accession>
<gene>
    <name evidence="1" type="ORF">MYCGRDRAFT_86229</name>
</gene>
<dbReference type="HOGENOM" id="CLU_2924489_0_0_1"/>
<name>F9XC26_ZYMTI</name>
<dbReference type="InParanoid" id="F9XC26"/>
<dbReference type="STRING" id="336722.F9XC26"/>
<dbReference type="RefSeq" id="XP_003852494.1">
    <property type="nucleotide sequence ID" value="XM_003852446.1"/>
</dbReference>